<organism evidence="8 9">
    <name type="scientific">Anaerosporomusa subterranea</name>
    <dbReference type="NCBI Taxonomy" id="1794912"/>
    <lineage>
        <taxon>Bacteria</taxon>
        <taxon>Bacillati</taxon>
        <taxon>Bacillota</taxon>
        <taxon>Negativicutes</taxon>
        <taxon>Acetonemataceae</taxon>
        <taxon>Anaerosporomusa</taxon>
    </lineage>
</organism>
<dbReference type="InterPro" id="IPR007267">
    <property type="entry name" value="GtrA_DPMS_TM"/>
</dbReference>
<sequence>MLKEFVKFSLVGASGTLVNLAIYSLAIYLGTNYMAAATISFLVAVTNNFYWNFIWTFKGKAPEKSIRWKYVSFFLISVLNFGINLIALKYLVDVYMLNKILAQILAIGVASVFNFLLNYLITFR</sequence>
<feature type="domain" description="GtrA/DPMS transmembrane" evidence="7">
    <location>
        <begin position="7"/>
        <end position="123"/>
    </location>
</feature>
<proteinExistence type="inferred from homology"/>
<feature type="transmembrane region" description="Helical" evidence="6">
    <location>
        <begin position="100"/>
        <end position="121"/>
    </location>
</feature>
<dbReference type="PANTHER" id="PTHR38459:SF1">
    <property type="entry name" value="PROPHAGE BACTOPRENOL-LINKED GLUCOSE TRANSLOCASE HOMOLOG"/>
    <property type="match status" value="1"/>
</dbReference>
<name>A0A154BR57_ANASB</name>
<dbReference type="RefSeq" id="WP_066241834.1">
    <property type="nucleotide sequence ID" value="NZ_LSGP01000017.1"/>
</dbReference>
<evidence type="ECO:0000313" key="9">
    <source>
        <dbReference type="Proteomes" id="UP000076268"/>
    </source>
</evidence>
<dbReference type="STRING" id="1794912.AXX12_08230"/>
<dbReference type="Pfam" id="PF04138">
    <property type="entry name" value="GtrA_DPMS_TM"/>
    <property type="match status" value="1"/>
</dbReference>
<dbReference type="InterPro" id="IPR051401">
    <property type="entry name" value="GtrA_CellWall_Glycosyl"/>
</dbReference>
<keyword evidence="4 6" id="KW-1133">Transmembrane helix</keyword>
<comment type="caution">
    <text evidence="8">The sequence shown here is derived from an EMBL/GenBank/DDBJ whole genome shotgun (WGS) entry which is preliminary data.</text>
</comment>
<feature type="transmembrane region" description="Helical" evidence="6">
    <location>
        <begin position="7"/>
        <end position="29"/>
    </location>
</feature>
<dbReference type="PANTHER" id="PTHR38459">
    <property type="entry name" value="PROPHAGE BACTOPRENOL-LINKED GLUCOSE TRANSLOCASE HOMOLOG"/>
    <property type="match status" value="1"/>
</dbReference>
<evidence type="ECO:0000256" key="3">
    <source>
        <dbReference type="ARBA" id="ARBA00022692"/>
    </source>
</evidence>
<comment type="similarity">
    <text evidence="2">Belongs to the GtrA family.</text>
</comment>
<feature type="transmembrane region" description="Helical" evidence="6">
    <location>
        <begin position="68"/>
        <end position="88"/>
    </location>
</feature>
<reference evidence="8 9" key="1">
    <citation type="submission" date="2016-02" db="EMBL/GenBank/DDBJ databases">
        <title>Anaerosporomusa subterraneum gen. nov., sp. nov., a spore-forming obligate anaerobe isolated from saprolite.</title>
        <authorList>
            <person name="Choi J.K."/>
            <person name="Shah M."/>
            <person name="Yee N."/>
        </authorList>
    </citation>
    <scope>NUCLEOTIDE SEQUENCE [LARGE SCALE GENOMIC DNA]</scope>
    <source>
        <strain evidence="8 9">RU4</strain>
    </source>
</reference>
<evidence type="ECO:0000256" key="1">
    <source>
        <dbReference type="ARBA" id="ARBA00004141"/>
    </source>
</evidence>
<evidence type="ECO:0000256" key="2">
    <source>
        <dbReference type="ARBA" id="ARBA00009399"/>
    </source>
</evidence>
<comment type="subcellular location">
    <subcellularLocation>
        <location evidence="1">Membrane</location>
        <topology evidence="1">Multi-pass membrane protein</topology>
    </subcellularLocation>
</comment>
<dbReference type="GO" id="GO:0005886">
    <property type="term" value="C:plasma membrane"/>
    <property type="evidence" value="ECO:0007669"/>
    <property type="project" value="TreeGrafter"/>
</dbReference>
<dbReference type="GO" id="GO:0000271">
    <property type="term" value="P:polysaccharide biosynthetic process"/>
    <property type="evidence" value="ECO:0007669"/>
    <property type="project" value="InterPro"/>
</dbReference>
<evidence type="ECO:0000256" key="6">
    <source>
        <dbReference type="SAM" id="Phobius"/>
    </source>
</evidence>
<accession>A0A154BR57</accession>
<evidence type="ECO:0000313" key="8">
    <source>
        <dbReference type="EMBL" id="KYZ76411.1"/>
    </source>
</evidence>
<dbReference type="AlphaFoldDB" id="A0A154BR57"/>
<keyword evidence="5 6" id="KW-0472">Membrane</keyword>
<evidence type="ECO:0000256" key="4">
    <source>
        <dbReference type="ARBA" id="ARBA00022989"/>
    </source>
</evidence>
<keyword evidence="3 6" id="KW-0812">Transmembrane</keyword>
<dbReference type="OrthoDB" id="9812049at2"/>
<evidence type="ECO:0000256" key="5">
    <source>
        <dbReference type="ARBA" id="ARBA00023136"/>
    </source>
</evidence>
<gene>
    <name evidence="8" type="ORF">AXX12_08230</name>
</gene>
<dbReference type="EMBL" id="LSGP01000017">
    <property type="protein sequence ID" value="KYZ76411.1"/>
    <property type="molecule type" value="Genomic_DNA"/>
</dbReference>
<feature type="transmembrane region" description="Helical" evidence="6">
    <location>
        <begin position="35"/>
        <end position="56"/>
    </location>
</feature>
<protein>
    <submittedName>
        <fullName evidence="8">Polysaccharide synthesis protein GtrA</fullName>
    </submittedName>
</protein>
<evidence type="ECO:0000259" key="7">
    <source>
        <dbReference type="Pfam" id="PF04138"/>
    </source>
</evidence>
<dbReference type="Proteomes" id="UP000076268">
    <property type="component" value="Unassembled WGS sequence"/>
</dbReference>
<keyword evidence="9" id="KW-1185">Reference proteome</keyword>